<sequence>MADERNQIAIRFDADFLPKFIDMLNRAKIPGTARYLSGGDGDTYLRFSVSESEPGEATLVVHELTDEEQVSV</sequence>
<gene>
    <name evidence="1" type="ORF">LCGC14_0391560</name>
</gene>
<reference evidence="1" key="1">
    <citation type="journal article" date="2015" name="Nature">
        <title>Complex archaea that bridge the gap between prokaryotes and eukaryotes.</title>
        <authorList>
            <person name="Spang A."/>
            <person name="Saw J.H."/>
            <person name="Jorgensen S.L."/>
            <person name="Zaremba-Niedzwiedzka K."/>
            <person name="Martijn J."/>
            <person name="Lind A.E."/>
            <person name="van Eijk R."/>
            <person name="Schleper C."/>
            <person name="Guy L."/>
            <person name="Ettema T.J."/>
        </authorList>
    </citation>
    <scope>NUCLEOTIDE SEQUENCE</scope>
</reference>
<evidence type="ECO:0000313" key="1">
    <source>
        <dbReference type="EMBL" id="KKN74355.1"/>
    </source>
</evidence>
<dbReference type="AlphaFoldDB" id="A0A0F9SZL7"/>
<proteinExistence type="predicted"/>
<comment type="caution">
    <text evidence="1">The sequence shown here is derived from an EMBL/GenBank/DDBJ whole genome shotgun (WGS) entry which is preliminary data.</text>
</comment>
<dbReference type="EMBL" id="LAZR01000328">
    <property type="protein sequence ID" value="KKN74355.1"/>
    <property type="molecule type" value="Genomic_DNA"/>
</dbReference>
<protein>
    <submittedName>
        <fullName evidence="1">Uncharacterized protein</fullName>
    </submittedName>
</protein>
<name>A0A0F9SZL7_9ZZZZ</name>
<organism evidence="1">
    <name type="scientific">marine sediment metagenome</name>
    <dbReference type="NCBI Taxonomy" id="412755"/>
    <lineage>
        <taxon>unclassified sequences</taxon>
        <taxon>metagenomes</taxon>
        <taxon>ecological metagenomes</taxon>
    </lineage>
</organism>
<accession>A0A0F9SZL7</accession>